<accession>A0ABV0UJ98</accession>
<gene>
    <name evidence="1" type="ORF">ILYODFUR_022188</name>
</gene>
<evidence type="ECO:0000313" key="1">
    <source>
        <dbReference type="EMBL" id="MEQ2244929.1"/>
    </source>
</evidence>
<dbReference type="Proteomes" id="UP001482620">
    <property type="component" value="Unassembled WGS sequence"/>
</dbReference>
<evidence type="ECO:0000313" key="2">
    <source>
        <dbReference type="Proteomes" id="UP001482620"/>
    </source>
</evidence>
<reference evidence="1 2" key="1">
    <citation type="submission" date="2021-06" db="EMBL/GenBank/DDBJ databases">
        <authorList>
            <person name="Palmer J.M."/>
        </authorList>
    </citation>
    <scope>NUCLEOTIDE SEQUENCE [LARGE SCALE GENOMIC DNA]</scope>
    <source>
        <strain evidence="2">if_2019</strain>
        <tissue evidence="1">Muscle</tissue>
    </source>
</reference>
<keyword evidence="2" id="KW-1185">Reference proteome</keyword>
<name>A0ABV0UJ98_9TELE</name>
<sequence>MDVLIWEQDQDHKEHPAILPFLASGSKMQRMRQQKLSCILASVKRGSPSLPVLYQQTRQALLFVEVTVRAMLGSTLQKWLAHHKSALLASLAK</sequence>
<organism evidence="1 2">
    <name type="scientific">Ilyodon furcidens</name>
    <name type="common">goldbreast splitfin</name>
    <dbReference type="NCBI Taxonomy" id="33524"/>
    <lineage>
        <taxon>Eukaryota</taxon>
        <taxon>Metazoa</taxon>
        <taxon>Chordata</taxon>
        <taxon>Craniata</taxon>
        <taxon>Vertebrata</taxon>
        <taxon>Euteleostomi</taxon>
        <taxon>Actinopterygii</taxon>
        <taxon>Neopterygii</taxon>
        <taxon>Teleostei</taxon>
        <taxon>Neoteleostei</taxon>
        <taxon>Acanthomorphata</taxon>
        <taxon>Ovalentaria</taxon>
        <taxon>Atherinomorphae</taxon>
        <taxon>Cyprinodontiformes</taxon>
        <taxon>Goodeidae</taxon>
        <taxon>Ilyodon</taxon>
    </lineage>
</organism>
<protein>
    <submittedName>
        <fullName evidence="1">Uncharacterized protein</fullName>
    </submittedName>
</protein>
<dbReference type="EMBL" id="JAHRIQ010071942">
    <property type="protein sequence ID" value="MEQ2244929.1"/>
    <property type="molecule type" value="Genomic_DNA"/>
</dbReference>
<proteinExistence type="predicted"/>
<comment type="caution">
    <text evidence="1">The sequence shown here is derived from an EMBL/GenBank/DDBJ whole genome shotgun (WGS) entry which is preliminary data.</text>
</comment>